<evidence type="ECO:0000313" key="2">
    <source>
        <dbReference type="EMBL" id="VFU30648.1"/>
    </source>
</evidence>
<proteinExistence type="predicted"/>
<name>A0A6N2L026_SALVM</name>
<feature type="region of interest" description="Disordered" evidence="1">
    <location>
        <begin position="408"/>
        <end position="438"/>
    </location>
</feature>
<sequence length="438" mass="47870">MRRLPYSSRRIAVSRRSSLTMGGPQSQSIDFFFPGTRRSDISMRTSGLMLESKGYHAHCIFSMNSTRGGVTTDLPPINDKKPHLASGVRPLRVRRTRLLFLGSHPLRVAHAGYSNGEKCRSGMSLDAPPCHSPYGGERCIQRWPKKAPTHLPILPGRGGRDGPPCGGGIENDGLWWTVGVMEEAAITNKLWLWCCRRPVGGHNEVAWVEIGGAAGVGTETRDGRQSWLTLKMERVVVVSSSSSHANFLVFVYVVSVLYLCVAPPVNTMTKLDMREVFMNEILRVAGVVVGGRHGCRYGHNMAPVLDSCLKRKKEEGKLVAAAPPSKLNDLSGLQIELSSEGFLVYESKTRDFWINLRLEKSGIDWGKNRESGTGAGRRKGDLFARVLAKRRRRDSTRDKNVAVLSRILQRDGRPARSGRNGTGSITLGGGGGGGGGDL</sequence>
<dbReference type="EMBL" id="CAADRP010000657">
    <property type="protein sequence ID" value="VFU30648.1"/>
    <property type="molecule type" value="Genomic_DNA"/>
</dbReference>
<dbReference type="AlphaFoldDB" id="A0A6N2L026"/>
<reference evidence="2" key="1">
    <citation type="submission" date="2019-03" db="EMBL/GenBank/DDBJ databases">
        <authorList>
            <person name="Mank J."/>
            <person name="Almeida P."/>
        </authorList>
    </citation>
    <scope>NUCLEOTIDE SEQUENCE</scope>
    <source>
        <strain evidence="2">78183</strain>
    </source>
</reference>
<organism evidence="2">
    <name type="scientific">Salix viminalis</name>
    <name type="common">Common osier</name>
    <name type="synonym">Basket willow</name>
    <dbReference type="NCBI Taxonomy" id="40686"/>
    <lineage>
        <taxon>Eukaryota</taxon>
        <taxon>Viridiplantae</taxon>
        <taxon>Streptophyta</taxon>
        <taxon>Embryophyta</taxon>
        <taxon>Tracheophyta</taxon>
        <taxon>Spermatophyta</taxon>
        <taxon>Magnoliopsida</taxon>
        <taxon>eudicotyledons</taxon>
        <taxon>Gunneridae</taxon>
        <taxon>Pentapetalae</taxon>
        <taxon>rosids</taxon>
        <taxon>fabids</taxon>
        <taxon>Malpighiales</taxon>
        <taxon>Salicaceae</taxon>
        <taxon>Saliceae</taxon>
        <taxon>Salix</taxon>
    </lineage>
</organism>
<accession>A0A6N2L026</accession>
<feature type="compositionally biased region" description="Gly residues" evidence="1">
    <location>
        <begin position="426"/>
        <end position="438"/>
    </location>
</feature>
<gene>
    <name evidence="2" type="ORF">SVIM_LOCUS122000</name>
</gene>
<evidence type="ECO:0000256" key="1">
    <source>
        <dbReference type="SAM" id="MobiDB-lite"/>
    </source>
</evidence>
<protein>
    <submittedName>
        <fullName evidence="2">Uncharacterized protein</fullName>
    </submittedName>
</protein>